<dbReference type="InterPro" id="IPR019201">
    <property type="entry name" value="DUF2065"/>
</dbReference>
<feature type="transmembrane region" description="Helical" evidence="1">
    <location>
        <begin position="44"/>
        <end position="60"/>
    </location>
</feature>
<reference evidence="3" key="1">
    <citation type="journal article" date="2019" name="Int. J. Syst. Evol. Microbiol.">
        <title>The Global Catalogue of Microorganisms (GCM) 10K type strain sequencing project: providing services to taxonomists for standard genome sequencing and annotation.</title>
        <authorList>
            <consortium name="The Broad Institute Genomics Platform"/>
            <consortium name="The Broad Institute Genome Sequencing Center for Infectious Disease"/>
            <person name="Wu L."/>
            <person name="Ma J."/>
        </authorList>
    </citation>
    <scope>NUCLEOTIDE SEQUENCE [LARGE SCALE GENOMIC DNA]</scope>
    <source>
        <strain evidence="3">CGMCC 1.16031</strain>
    </source>
</reference>
<dbReference type="PANTHER" id="PTHR38602:SF1">
    <property type="entry name" value="INNER MEMBRANE PROTEIN"/>
    <property type="match status" value="1"/>
</dbReference>
<gene>
    <name evidence="2" type="ORF">ACFP85_14420</name>
</gene>
<evidence type="ECO:0000313" key="2">
    <source>
        <dbReference type="EMBL" id="MFC6441344.1"/>
    </source>
</evidence>
<proteinExistence type="predicted"/>
<feature type="transmembrane region" description="Helical" evidence="1">
    <location>
        <begin position="6"/>
        <end position="23"/>
    </location>
</feature>
<accession>A0ABW1XNX6</accession>
<dbReference type="Pfam" id="PF09838">
    <property type="entry name" value="DUF2065"/>
    <property type="match status" value="1"/>
</dbReference>
<dbReference type="PANTHER" id="PTHR38602">
    <property type="entry name" value="INNER MEMBRANE PROTEIN-RELATED"/>
    <property type="match status" value="1"/>
</dbReference>
<dbReference type="RefSeq" id="WP_131257891.1">
    <property type="nucleotide sequence ID" value="NZ_JBHSUS010000001.1"/>
</dbReference>
<keyword evidence="1" id="KW-1133">Transmembrane helix</keyword>
<keyword evidence="3" id="KW-1185">Reference proteome</keyword>
<protein>
    <submittedName>
        <fullName evidence="2">DUF2065 domain-containing protein</fullName>
    </submittedName>
</protein>
<keyword evidence="1" id="KW-0472">Membrane</keyword>
<organism evidence="2 3">
    <name type="scientific">Pseudobowmanella zhangzhouensis</name>
    <dbReference type="NCBI Taxonomy" id="1537679"/>
    <lineage>
        <taxon>Bacteria</taxon>
        <taxon>Pseudomonadati</taxon>
        <taxon>Pseudomonadota</taxon>
        <taxon>Gammaproteobacteria</taxon>
        <taxon>Alteromonadales</taxon>
        <taxon>Alteromonadaceae</taxon>
    </lineage>
</organism>
<dbReference type="EMBL" id="JBHSUS010000001">
    <property type="protein sequence ID" value="MFC6441344.1"/>
    <property type="molecule type" value="Genomic_DNA"/>
</dbReference>
<keyword evidence="1" id="KW-0812">Transmembrane</keyword>
<evidence type="ECO:0000313" key="3">
    <source>
        <dbReference type="Proteomes" id="UP001596364"/>
    </source>
</evidence>
<sequence>MSDSLIFAIGLVLIIEGIGPMLFPNRWRSYMQKLAGQNGSELRMLGGVMVVIGLMILWYLQ</sequence>
<name>A0ABW1XNX6_9ALTE</name>
<dbReference type="Proteomes" id="UP001596364">
    <property type="component" value="Unassembled WGS sequence"/>
</dbReference>
<evidence type="ECO:0000256" key="1">
    <source>
        <dbReference type="SAM" id="Phobius"/>
    </source>
</evidence>
<comment type="caution">
    <text evidence="2">The sequence shown here is derived from an EMBL/GenBank/DDBJ whole genome shotgun (WGS) entry which is preliminary data.</text>
</comment>